<dbReference type="Proteomes" id="UP000006038">
    <property type="component" value="Chromosome 11"/>
</dbReference>
<dbReference type="Gramene" id="OB11G21830.1">
    <property type="protein sequence ID" value="OB11G21830.1"/>
    <property type="gene ID" value="OB11G21830"/>
</dbReference>
<reference evidence="2" key="1">
    <citation type="journal article" date="2013" name="Nat. Commun.">
        <title>Whole-genome sequencing of Oryza brachyantha reveals mechanisms underlying Oryza genome evolution.</title>
        <authorList>
            <person name="Chen J."/>
            <person name="Huang Q."/>
            <person name="Gao D."/>
            <person name="Wang J."/>
            <person name="Lang Y."/>
            <person name="Liu T."/>
            <person name="Li B."/>
            <person name="Bai Z."/>
            <person name="Luis Goicoechea J."/>
            <person name="Liang C."/>
            <person name="Chen C."/>
            <person name="Zhang W."/>
            <person name="Sun S."/>
            <person name="Liao Y."/>
            <person name="Zhang X."/>
            <person name="Yang L."/>
            <person name="Song C."/>
            <person name="Wang M."/>
            <person name="Shi J."/>
            <person name="Liu G."/>
            <person name="Liu J."/>
            <person name="Zhou H."/>
            <person name="Zhou W."/>
            <person name="Yu Q."/>
            <person name="An N."/>
            <person name="Chen Y."/>
            <person name="Cai Q."/>
            <person name="Wang B."/>
            <person name="Liu B."/>
            <person name="Min J."/>
            <person name="Huang Y."/>
            <person name="Wu H."/>
            <person name="Li Z."/>
            <person name="Zhang Y."/>
            <person name="Yin Y."/>
            <person name="Song W."/>
            <person name="Jiang J."/>
            <person name="Jackson S.A."/>
            <person name="Wing R.A."/>
            <person name="Wang J."/>
            <person name="Chen M."/>
        </authorList>
    </citation>
    <scope>NUCLEOTIDE SEQUENCE [LARGE SCALE GENOMIC DNA]</scope>
    <source>
        <strain evidence="2">cv. IRGC 101232</strain>
    </source>
</reference>
<proteinExistence type="predicted"/>
<evidence type="ECO:0000256" key="1">
    <source>
        <dbReference type="SAM" id="MobiDB-lite"/>
    </source>
</evidence>
<sequence length="216" mass="24871">MTSTAIAVKDLAKEEWDANKTMRIGMDRLCARQKRSEFTGSTRKSAGHDAGDANARSIDLELNAEVVNAGEEPPAPKERIRVPLENIEFFMERERRPFRSSVSWLDENREDQGERTERLDKMESLMLQLAKWHEESEDLIEQHQAMLLQEFNEKGYVEVEFQEECVLDPRLEGLWSDDVDDTLWNYDDDDEDVANSHTDVDVDGDGDGEEEEESAD</sequence>
<dbReference type="EnsemblPlants" id="OB11G21830.1">
    <property type="protein sequence ID" value="OB11G21830.1"/>
    <property type="gene ID" value="OB11G21830"/>
</dbReference>
<dbReference type="AlphaFoldDB" id="J3N8P7"/>
<evidence type="ECO:0000313" key="2">
    <source>
        <dbReference type="EnsemblPlants" id="OB11G21830.1"/>
    </source>
</evidence>
<feature type="compositionally biased region" description="Acidic residues" evidence="1">
    <location>
        <begin position="201"/>
        <end position="216"/>
    </location>
</feature>
<organism evidence="2">
    <name type="scientific">Oryza brachyantha</name>
    <name type="common">malo sina</name>
    <dbReference type="NCBI Taxonomy" id="4533"/>
    <lineage>
        <taxon>Eukaryota</taxon>
        <taxon>Viridiplantae</taxon>
        <taxon>Streptophyta</taxon>
        <taxon>Embryophyta</taxon>
        <taxon>Tracheophyta</taxon>
        <taxon>Spermatophyta</taxon>
        <taxon>Magnoliopsida</taxon>
        <taxon>Liliopsida</taxon>
        <taxon>Poales</taxon>
        <taxon>Poaceae</taxon>
        <taxon>BOP clade</taxon>
        <taxon>Oryzoideae</taxon>
        <taxon>Oryzeae</taxon>
        <taxon>Oryzinae</taxon>
        <taxon>Oryza</taxon>
    </lineage>
</organism>
<reference evidence="2" key="2">
    <citation type="submission" date="2013-04" db="UniProtKB">
        <authorList>
            <consortium name="EnsemblPlants"/>
        </authorList>
    </citation>
    <scope>IDENTIFICATION</scope>
</reference>
<keyword evidence="3" id="KW-1185">Reference proteome</keyword>
<feature type="region of interest" description="Disordered" evidence="1">
    <location>
        <begin position="35"/>
        <end position="56"/>
    </location>
</feature>
<evidence type="ECO:0000313" key="3">
    <source>
        <dbReference type="Proteomes" id="UP000006038"/>
    </source>
</evidence>
<accession>J3N8P7</accession>
<dbReference type="HOGENOM" id="CLU_1279381_0_0_1"/>
<name>J3N8P7_ORYBR</name>
<feature type="region of interest" description="Disordered" evidence="1">
    <location>
        <begin position="181"/>
        <end position="216"/>
    </location>
</feature>
<feature type="compositionally biased region" description="Acidic residues" evidence="1">
    <location>
        <begin position="181"/>
        <end position="193"/>
    </location>
</feature>
<protein>
    <submittedName>
        <fullName evidence="2">Uncharacterized protein</fullName>
    </submittedName>
</protein>